<reference evidence="1 2" key="1">
    <citation type="journal article" date="2019" name="Commun. Biol.">
        <title>The bagworm genome reveals a unique fibroin gene that provides high tensile strength.</title>
        <authorList>
            <person name="Kono N."/>
            <person name="Nakamura H."/>
            <person name="Ohtoshi R."/>
            <person name="Tomita M."/>
            <person name="Numata K."/>
            <person name="Arakawa K."/>
        </authorList>
    </citation>
    <scope>NUCLEOTIDE SEQUENCE [LARGE SCALE GENOMIC DNA]</scope>
</reference>
<dbReference type="EMBL" id="BGZK01000336">
    <property type="protein sequence ID" value="GBP37589.1"/>
    <property type="molecule type" value="Genomic_DNA"/>
</dbReference>
<evidence type="ECO:0000313" key="1">
    <source>
        <dbReference type="EMBL" id="GBP37589.1"/>
    </source>
</evidence>
<dbReference type="Proteomes" id="UP000299102">
    <property type="component" value="Unassembled WGS sequence"/>
</dbReference>
<gene>
    <name evidence="1" type="ORF">EVAR_34625_1</name>
</gene>
<dbReference type="OrthoDB" id="7474798at2759"/>
<evidence type="ECO:0000313" key="2">
    <source>
        <dbReference type="Proteomes" id="UP000299102"/>
    </source>
</evidence>
<sequence>MTTPDHIPSDKLRKVATDAEVAVVACEKAIEATLKFKMIISKATARQLEELLKHIILELKSSRASCEQLLQESEVNEKEIVSVLDKNKQMRSELAELHYRLMDTREERDQLQLTVDGFDRTSGHRRMPSDTLLI</sequence>
<keyword evidence="2" id="KW-1185">Reference proteome</keyword>
<accession>A0A4C1VG30</accession>
<comment type="caution">
    <text evidence="1">The sequence shown here is derived from an EMBL/GenBank/DDBJ whole genome shotgun (WGS) entry which is preliminary data.</text>
</comment>
<protein>
    <submittedName>
        <fullName evidence="1">Uncharacterized protein</fullName>
    </submittedName>
</protein>
<dbReference type="AlphaFoldDB" id="A0A4C1VG30"/>
<proteinExistence type="predicted"/>
<organism evidence="1 2">
    <name type="scientific">Eumeta variegata</name>
    <name type="common">Bagworm moth</name>
    <name type="synonym">Eumeta japonica</name>
    <dbReference type="NCBI Taxonomy" id="151549"/>
    <lineage>
        <taxon>Eukaryota</taxon>
        <taxon>Metazoa</taxon>
        <taxon>Ecdysozoa</taxon>
        <taxon>Arthropoda</taxon>
        <taxon>Hexapoda</taxon>
        <taxon>Insecta</taxon>
        <taxon>Pterygota</taxon>
        <taxon>Neoptera</taxon>
        <taxon>Endopterygota</taxon>
        <taxon>Lepidoptera</taxon>
        <taxon>Glossata</taxon>
        <taxon>Ditrysia</taxon>
        <taxon>Tineoidea</taxon>
        <taxon>Psychidae</taxon>
        <taxon>Oiketicinae</taxon>
        <taxon>Eumeta</taxon>
    </lineage>
</organism>
<name>A0A4C1VG30_EUMVA</name>